<evidence type="ECO:0000256" key="1">
    <source>
        <dbReference type="SAM" id="MobiDB-lite"/>
    </source>
</evidence>
<gene>
    <name evidence="2" type="ORF">BJ969_000601</name>
</gene>
<comment type="caution">
    <text evidence="2">The sequence shown here is derived from an EMBL/GenBank/DDBJ whole genome shotgun (WGS) entry which is preliminary data.</text>
</comment>
<reference evidence="2 3" key="1">
    <citation type="submission" date="2020-08" db="EMBL/GenBank/DDBJ databases">
        <title>Sequencing the genomes of 1000 actinobacteria strains.</title>
        <authorList>
            <person name="Klenk H.-P."/>
        </authorList>
    </citation>
    <scope>NUCLEOTIDE SEQUENCE [LARGE SCALE GENOMIC DNA]</scope>
    <source>
        <strain evidence="2 3">DSM 45582</strain>
    </source>
</reference>
<sequence>MTDTQMLGTPGHLTSGGIALFRGRTATQPGYERVIDVPRPNDGGLPFDGRFPPVRAELDP</sequence>
<keyword evidence="3" id="KW-1185">Reference proteome</keyword>
<feature type="region of interest" description="Disordered" evidence="1">
    <location>
        <begin position="37"/>
        <end position="60"/>
    </location>
</feature>
<dbReference type="RefSeq" id="WP_184477086.1">
    <property type="nucleotide sequence ID" value="NZ_JACHIV010000001.1"/>
</dbReference>
<evidence type="ECO:0000313" key="2">
    <source>
        <dbReference type="EMBL" id="MBB5067513.1"/>
    </source>
</evidence>
<dbReference type="EMBL" id="JACHIV010000001">
    <property type="protein sequence ID" value="MBB5067513.1"/>
    <property type="molecule type" value="Genomic_DNA"/>
</dbReference>
<proteinExistence type="predicted"/>
<name>A0A840NAY3_9PSEU</name>
<dbReference type="Proteomes" id="UP000580474">
    <property type="component" value="Unassembled WGS sequence"/>
</dbReference>
<dbReference type="AlphaFoldDB" id="A0A840NAY3"/>
<accession>A0A840NAY3</accession>
<evidence type="ECO:0000313" key="3">
    <source>
        <dbReference type="Proteomes" id="UP000580474"/>
    </source>
</evidence>
<protein>
    <submittedName>
        <fullName evidence="2">Uncharacterized protein</fullName>
    </submittedName>
</protein>
<organism evidence="2 3">
    <name type="scientific">Saccharopolyspora gloriosae</name>
    <dbReference type="NCBI Taxonomy" id="455344"/>
    <lineage>
        <taxon>Bacteria</taxon>
        <taxon>Bacillati</taxon>
        <taxon>Actinomycetota</taxon>
        <taxon>Actinomycetes</taxon>
        <taxon>Pseudonocardiales</taxon>
        <taxon>Pseudonocardiaceae</taxon>
        <taxon>Saccharopolyspora</taxon>
    </lineage>
</organism>